<protein>
    <recommendedName>
        <fullName evidence="2">Type II secretion system protein H</fullName>
    </recommendedName>
    <alternativeName>
        <fullName evidence="10">General secretion pathway protein H</fullName>
    </alternativeName>
</protein>
<dbReference type="PATRIC" id="fig|405444.3.peg.2206"/>
<evidence type="ECO:0000256" key="6">
    <source>
        <dbReference type="ARBA" id="ARBA00022692"/>
    </source>
</evidence>
<evidence type="ECO:0000313" key="13">
    <source>
        <dbReference type="EMBL" id="KRG62681.1"/>
    </source>
</evidence>
<dbReference type="GO" id="GO:0015627">
    <property type="term" value="C:type II protein secretion system complex"/>
    <property type="evidence" value="ECO:0007669"/>
    <property type="project" value="InterPro"/>
</dbReference>
<sequence>MVGNIPAGSVRVFGKRYDKGFTLVELMVTVAVAGIIAAIAAPSFSKMISHNRLVSSGNEMIAGLQIARTEAISRRQATTFCPSSDGASCSNTVGSQWIVLSTVNGAPTVLRSVAANPKVSVKTSANVTGGNTRITFTPSGFVQVGAKSSGTISMCAADLTGQNAVDISAAVVRITSARREAGANCSAPGDI</sequence>
<comment type="similarity">
    <text evidence="9">Belongs to the GSP H family.</text>
</comment>
<name>A0A0R0BYQ9_9GAMM</name>
<dbReference type="NCBIfam" id="TIGR02532">
    <property type="entry name" value="IV_pilin_GFxxxE"/>
    <property type="match status" value="1"/>
</dbReference>
<evidence type="ECO:0000256" key="1">
    <source>
        <dbReference type="ARBA" id="ARBA00004377"/>
    </source>
</evidence>
<dbReference type="Pfam" id="PF07963">
    <property type="entry name" value="N_methyl"/>
    <property type="match status" value="1"/>
</dbReference>
<keyword evidence="6 11" id="KW-0812">Transmembrane</keyword>
<accession>A0A0R0BYQ9</accession>
<dbReference type="STRING" id="405444.ABB26_15480"/>
<evidence type="ECO:0000256" key="10">
    <source>
        <dbReference type="ARBA" id="ARBA00030775"/>
    </source>
</evidence>
<dbReference type="Gene3D" id="3.55.40.10">
    <property type="entry name" value="minor pseudopilin epsh domain"/>
    <property type="match status" value="1"/>
</dbReference>
<dbReference type="GO" id="GO:0015628">
    <property type="term" value="P:protein secretion by the type II secretion system"/>
    <property type="evidence" value="ECO:0007669"/>
    <property type="project" value="InterPro"/>
</dbReference>
<dbReference type="AlphaFoldDB" id="A0A0R0BYQ9"/>
<evidence type="ECO:0000256" key="4">
    <source>
        <dbReference type="ARBA" id="ARBA00022481"/>
    </source>
</evidence>
<feature type="domain" description="General secretion pathway GspH" evidence="12">
    <location>
        <begin position="58"/>
        <end position="169"/>
    </location>
</feature>
<reference evidence="13 14" key="1">
    <citation type="submission" date="2015-05" db="EMBL/GenBank/DDBJ databases">
        <title>Genome sequencing and analysis of members of genus Stenotrophomonas.</title>
        <authorList>
            <person name="Patil P.P."/>
            <person name="Midha S."/>
            <person name="Patil P.B."/>
        </authorList>
    </citation>
    <scope>NUCLEOTIDE SEQUENCE [LARGE SCALE GENOMIC DNA]</scope>
    <source>
        <strain evidence="13 14">DSM 18929</strain>
    </source>
</reference>
<evidence type="ECO:0000313" key="14">
    <source>
        <dbReference type="Proteomes" id="UP000050864"/>
    </source>
</evidence>
<dbReference type="OrthoDB" id="6039229at2"/>
<comment type="subcellular location">
    <subcellularLocation>
        <location evidence="1">Cell inner membrane</location>
        <topology evidence="1">Single-pass membrane protein</topology>
    </subcellularLocation>
</comment>
<dbReference type="InterPro" id="IPR045584">
    <property type="entry name" value="Pilin-like"/>
</dbReference>
<evidence type="ECO:0000256" key="9">
    <source>
        <dbReference type="ARBA" id="ARBA00025772"/>
    </source>
</evidence>
<evidence type="ECO:0000259" key="12">
    <source>
        <dbReference type="Pfam" id="PF12019"/>
    </source>
</evidence>
<dbReference type="Proteomes" id="UP000050864">
    <property type="component" value="Unassembled WGS sequence"/>
</dbReference>
<keyword evidence="8 11" id="KW-0472">Membrane</keyword>
<keyword evidence="3" id="KW-1003">Cell membrane</keyword>
<evidence type="ECO:0000256" key="5">
    <source>
        <dbReference type="ARBA" id="ARBA00022519"/>
    </source>
</evidence>
<dbReference type="Pfam" id="PF12019">
    <property type="entry name" value="GspH"/>
    <property type="match status" value="1"/>
</dbReference>
<dbReference type="RefSeq" id="WP_057635598.1">
    <property type="nucleotide sequence ID" value="NZ_LDJI01000029.1"/>
</dbReference>
<dbReference type="EMBL" id="LDJI01000029">
    <property type="protein sequence ID" value="KRG62681.1"/>
    <property type="molecule type" value="Genomic_DNA"/>
</dbReference>
<evidence type="ECO:0000256" key="11">
    <source>
        <dbReference type="SAM" id="Phobius"/>
    </source>
</evidence>
<gene>
    <name evidence="13" type="ORF">ABB26_15480</name>
</gene>
<evidence type="ECO:0000256" key="7">
    <source>
        <dbReference type="ARBA" id="ARBA00022989"/>
    </source>
</evidence>
<keyword evidence="5" id="KW-0997">Cell inner membrane</keyword>
<dbReference type="InterPro" id="IPR012902">
    <property type="entry name" value="N_methyl_site"/>
</dbReference>
<dbReference type="PROSITE" id="PS00409">
    <property type="entry name" value="PROKAR_NTER_METHYL"/>
    <property type="match status" value="1"/>
</dbReference>
<proteinExistence type="inferred from homology"/>
<dbReference type="GO" id="GO:0005886">
    <property type="term" value="C:plasma membrane"/>
    <property type="evidence" value="ECO:0007669"/>
    <property type="project" value="UniProtKB-SubCell"/>
</dbReference>
<dbReference type="InterPro" id="IPR022346">
    <property type="entry name" value="T2SS_GspH"/>
</dbReference>
<organism evidence="13 14">
    <name type="scientific">Stenotrophomonas humi</name>
    <dbReference type="NCBI Taxonomy" id="405444"/>
    <lineage>
        <taxon>Bacteria</taxon>
        <taxon>Pseudomonadati</taxon>
        <taxon>Pseudomonadota</taxon>
        <taxon>Gammaproteobacteria</taxon>
        <taxon>Lysobacterales</taxon>
        <taxon>Lysobacteraceae</taxon>
        <taxon>Stenotrophomonas</taxon>
    </lineage>
</organism>
<feature type="transmembrane region" description="Helical" evidence="11">
    <location>
        <begin position="20"/>
        <end position="41"/>
    </location>
</feature>
<evidence type="ECO:0000256" key="2">
    <source>
        <dbReference type="ARBA" id="ARBA00021549"/>
    </source>
</evidence>
<evidence type="ECO:0000256" key="8">
    <source>
        <dbReference type="ARBA" id="ARBA00023136"/>
    </source>
</evidence>
<comment type="caution">
    <text evidence="13">The sequence shown here is derived from an EMBL/GenBank/DDBJ whole genome shotgun (WGS) entry which is preliminary data.</text>
</comment>
<keyword evidence="7 11" id="KW-1133">Transmembrane helix</keyword>
<dbReference type="SUPFAM" id="SSF54523">
    <property type="entry name" value="Pili subunits"/>
    <property type="match status" value="1"/>
</dbReference>
<evidence type="ECO:0000256" key="3">
    <source>
        <dbReference type="ARBA" id="ARBA00022475"/>
    </source>
</evidence>
<keyword evidence="4" id="KW-0488">Methylation</keyword>
<keyword evidence="14" id="KW-1185">Reference proteome</keyword>